<evidence type="ECO:0008006" key="3">
    <source>
        <dbReference type="Google" id="ProtNLM"/>
    </source>
</evidence>
<reference evidence="2" key="1">
    <citation type="submission" date="2016-06" db="EMBL/GenBank/DDBJ databases">
        <authorList>
            <person name="de Vries S.P.W."/>
            <person name="Hadjirin N.F."/>
            <person name="Lay E.M."/>
            <person name="Zadoks R.N."/>
            <person name="Peacock S.J."/>
            <person name="Parkhill J."/>
            <person name="Grant A.J."/>
            <person name="Mcdougall S."/>
            <person name="Holmes M.A."/>
        </authorList>
    </citation>
    <scope>NUCLEOTIDE SEQUENCE [LARGE SCALE GENOMIC DNA]</scope>
    <source>
        <strain evidence="2">NZ1587</strain>
    </source>
</reference>
<dbReference type="STRING" id="1856638.A9Q68_10040"/>
<comment type="caution">
    <text evidence="1">The sequence shown here is derived from an EMBL/GenBank/DDBJ whole genome shotgun (WGS) entry which is preliminary data.</text>
</comment>
<dbReference type="Proteomes" id="UP000182015">
    <property type="component" value="Unassembled WGS sequence"/>
</dbReference>
<protein>
    <recommendedName>
        <fullName evidence="3">LSM domain protein</fullName>
    </recommendedName>
</protein>
<sequence>MKLWEYLNKKVCLTLTNGETIKGQVVDFCDEFDNDEGQDSIIVVSDGIMLEYFENKIQSIEEA</sequence>
<evidence type="ECO:0000313" key="1">
    <source>
        <dbReference type="EMBL" id="OJF71168.1"/>
    </source>
</evidence>
<accession>A0A1L8MKA6</accession>
<organism evidence="1 2">
    <name type="scientific">Streptococcus bovimastitidis</name>
    <dbReference type="NCBI Taxonomy" id="1856638"/>
    <lineage>
        <taxon>Bacteria</taxon>
        <taxon>Bacillati</taxon>
        <taxon>Bacillota</taxon>
        <taxon>Bacilli</taxon>
        <taxon>Lactobacillales</taxon>
        <taxon>Streptococcaceae</taxon>
        <taxon>Streptococcus</taxon>
    </lineage>
</organism>
<gene>
    <name evidence="1" type="ORF">A9Q68_10040</name>
</gene>
<evidence type="ECO:0000313" key="2">
    <source>
        <dbReference type="Proteomes" id="UP000182015"/>
    </source>
</evidence>
<dbReference type="OrthoDB" id="1927710at2"/>
<keyword evidence="2" id="KW-1185">Reference proteome</keyword>
<dbReference type="AlphaFoldDB" id="A0A1L8MKA6"/>
<dbReference type="RefSeq" id="WP_071794583.1">
    <property type="nucleotide sequence ID" value="NZ_LZDD01000004.1"/>
</dbReference>
<dbReference type="EMBL" id="LZDD01000004">
    <property type="protein sequence ID" value="OJF71168.1"/>
    <property type="molecule type" value="Genomic_DNA"/>
</dbReference>
<name>A0A1L8MKA6_9STRE</name>
<proteinExistence type="predicted"/>